<keyword evidence="3" id="KW-0804">Transcription</keyword>
<dbReference type="PANTHER" id="PTHR30055">
    <property type="entry name" value="HTH-TYPE TRANSCRIPTIONAL REGULATOR RUTR"/>
    <property type="match status" value="1"/>
</dbReference>
<feature type="domain" description="HTH tetR-type" evidence="5">
    <location>
        <begin position="17"/>
        <end position="77"/>
    </location>
</feature>
<evidence type="ECO:0000256" key="4">
    <source>
        <dbReference type="PROSITE-ProRule" id="PRU00335"/>
    </source>
</evidence>
<evidence type="ECO:0000256" key="3">
    <source>
        <dbReference type="ARBA" id="ARBA00023163"/>
    </source>
</evidence>
<dbReference type="Pfam" id="PF00440">
    <property type="entry name" value="TetR_N"/>
    <property type="match status" value="1"/>
</dbReference>
<dbReference type="PRINTS" id="PR00455">
    <property type="entry name" value="HTHTETR"/>
</dbReference>
<name>A0A087EK04_9BIFI</name>
<dbReference type="InterPro" id="IPR050109">
    <property type="entry name" value="HTH-type_TetR-like_transc_reg"/>
</dbReference>
<gene>
    <name evidence="6" type="ORF">BITS_0426</name>
</gene>
<evidence type="ECO:0000313" key="6">
    <source>
        <dbReference type="EMBL" id="KFJ08105.1"/>
    </source>
</evidence>
<dbReference type="PROSITE" id="PS50977">
    <property type="entry name" value="HTH_TETR_2"/>
    <property type="match status" value="1"/>
</dbReference>
<dbReference type="eggNOG" id="COG1309">
    <property type="taxonomic scope" value="Bacteria"/>
</dbReference>
<evidence type="ECO:0000256" key="1">
    <source>
        <dbReference type="ARBA" id="ARBA00023015"/>
    </source>
</evidence>
<dbReference type="GO" id="GO:0003700">
    <property type="term" value="F:DNA-binding transcription factor activity"/>
    <property type="evidence" value="ECO:0007669"/>
    <property type="project" value="TreeGrafter"/>
</dbReference>
<dbReference type="STRING" id="356829.BITS_0426"/>
<dbReference type="Gene3D" id="1.10.357.10">
    <property type="entry name" value="Tetracycline Repressor, domain 2"/>
    <property type="match status" value="1"/>
</dbReference>
<evidence type="ECO:0000259" key="5">
    <source>
        <dbReference type="PROSITE" id="PS50977"/>
    </source>
</evidence>
<comment type="caution">
    <text evidence="6">The sequence shown here is derived from an EMBL/GenBank/DDBJ whole genome shotgun (WGS) entry which is preliminary data.</text>
</comment>
<dbReference type="SUPFAM" id="SSF46689">
    <property type="entry name" value="Homeodomain-like"/>
    <property type="match status" value="1"/>
</dbReference>
<keyword evidence="1" id="KW-0805">Transcription regulation</keyword>
<dbReference type="AlphaFoldDB" id="A0A087EK04"/>
<keyword evidence="2 4" id="KW-0238">DNA-binding</keyword>
<feature type="DNA-binding region" description="H-T-H motif" evidence="4">
    <location>
        <begin position="40"/>
        <end position="59"/>
    </location>
</feature>
<keyword evidence="7" id="KW-1185">Reference proteome</keyword>
<accession>A0A087EK04</accession>
<dbReference type="InterPro" id="IPR009057">
    <property type="entry name" value="Homeodomain-like_sf"/>
</dbReference>
<dbReference type="Proteomes" id="UP000029080">
    <property type="component" value="Unassembled WGS sequence"/>
</dbReference>
<dbReference type="EMBL" id="JGZU01000003">
    <property type="protein sequence ID" value="KFJ08105.1"/>
    <property type="molecule type" value="Genomic_DNA"/>
</dbReference>
<protein>
    <submittedName>
        <fullName evidence="6">TetR family transcriptional regulator</fullName>
    </submittedName>
</protein>
<dbReference type="InterPro" id="IPR001647">
    <property type="entry name" value="HTH_TetR"/>
</dbReference>
<dbReference type="PANTHER" id="PTHR30055:SF234">
    <property type="entry name" value="HTH-TYPE TRANSCRIPTIONAL REGULATOR BETI"/>
    <property type="match status" value="1"/>
</dbReference>
<evidence type="ECO:0000313" key="7">
    <source>
        <dbReference type="Proteomes" id="UP000029080"/>
    </source>
</evidence>
<evidence type="ECO:0000256" key="2">
    <source>
        <dbReference type="ARBA" id="ARBA00023125"/>
    </source>
</evidence>
<reference evidence="6 7" key="1">
    <citation type="submission" date="2014-03" db="EMBL/GenBank/DDBJ databases">
        <title>Genomics of Bifidobacteria.</title>
        <authorList>
            <person name="Ventura M."/>
            <person name="Milani C."/>
            <person name="Lugli G.A."/>
        </authorList>
    </citation>
    <scope>NUCLEOTIDE SEQUENCE [LARGE SCALE GENOMIC DNA]</scope>
    <source>
        <strain evidence="6 7">JCM 13495</strain>
    </source>
</reference>
<organism evidence="6 7">
    <name type="scientific">Bifidobacterium tsurumiense</name>
    <dbReference type="NCBI Taxonomy" id="356829"/>
    <lineage>
        <taxon>Bacteria</taxon>
        <taxon>Bacillati</taxon>
        <taxon>Actinomycetota</taxon>
        <taxon>Actinomycetes</taxon>
        <taxon>Bifidobacteriales</taxon>
        <taxon>Bifidobacteriaceae</taxon>
        <taxon>Bifidobacterium</taxon>
    </lineage>
</organism>
<proteinExistence type="predicted"/>
<dbReference type="GO" id="GO:0000976">
    <property type="term" value="F:transcription cis-regulatory region binding"/>
    <property type="evidence" value="ECO:0007669"/>
    <property type="project" value="TreeGrafter"/>
</dbReference>
<sequence>MNMAIKSTAKRVRKSPEERRAEVLDAAVRLISERGFNGISIQDVADRVGISKQGVLRYVGNKDNLLSMVYREYYNRMGSPEDFMASGLPGSARDRLLFPAYLRYLVQYNAQRRMLVQMFTMLQTESFNPSHPLHDEFAQRYEGIWQGYSLLPWLIPEPLRPWQAHMKPVVRRAMEVMDGVQLQWLSNTEVDLVEEWMSLEPMLFPSPQWDGYR</sequence>